<gene>
    <name evidence="1" type="ORF">NTJ_04096</name>
</gene>
<sequence>MRCGEAEEIQSEDSLEGAINFRGGRDQFVSSVLEWPTGNHRGCIWHIYHNIRKICAQPTIDGLMSTARRLSIRWMV</sequence>
<proteinExistence type="predicted"/>
<organism evidence="1 2">
    <name type="scientific">Nesidiocoris tenuis</name>
    <dbReference type="NCBI Taxonomy" id="355587"/>
    <lineage>
        <taxon>Eukaryota</taxon>
        <taxon>Metazoa</taxon>
        <taxon>Ecdysozoa</taxon>
        <taxon>Arthropoda</taxon>
        <taxon>Hexapoda</taxon>
        <taxon>Insecta</taxon>
        <taxon>Pterygota</taxon>
        <taxon>Neoptera</taxon>
        <taxon>Paraneoptera</taxon>
        <taxon>Hemiptera</taxon>
        <taxon>Heteroptera</taxon>
        <taxon>Panheteroptera</taxon>
        <taxon>Cimicomorpha</taxon>
        <taxon>Miridae</taxon>
        <taxon>Dicyphina</taxon>
        <taxon>Nesidiocoris</taxon>
    </lineage>
</organism>
<evidence type="ECO:0000313" key="2">
    <source>
        <dbReference type="Proteomes" id="UP001307889"/>
    </source>
</evidence>
<evidence type="ECO:0008006" key="3">
    <source>
        <dbReference type="Google" id="ProtNLM"/>
    </source>
</evidence>
<dbReference type="Proteomes" id="UP001307889">
    <property type="component" value="Chromosome 2"/>
</dbReference>
<evidence type="ECO:0000313" key="1">
    <source>
        <dbReference type="EMBL" id="BES91288.1"/>
    </source>
</evidence>
<reference evidence="1 2" key="1">
    <citation type="submission" date="2023-09" db="EMBL/GenBank/DDBJ databases">
        <title>Nesidiocoris tenuis whole genome shotgun sequence.</title>
        <authorList>
            <person name="Shibata T."/>
            <person name="Shimoda M."/>
            <person name="Kobayashi T."/>
            <person name="Uehara T."/>
        </authorList>
    </citation>
    <scope>NUCLEOTIDE SEQUENCE [LARGE SCALE GENOMIC DNA]</scope>
    <source>
        <strain evidence="1 2">Japan</strain>
    </source>
</reference>
<dbReference type="EMBL" id="AP028910">
    <property type="protein sequence ID" value="BES91288.1"/>
    <property type="molecule type" value="Genomic_DNA"/>
</dbReference>
<accession>A0ABN7AG92</accession>
<protein>
    <recommendedName>
        <fullName evidence="3">MULE transposase domain-containing protein</fullName>
    </recommendedName>
</protein>
<keyword evidence="2" id="KW-1185">Reference proteome</keyword>
<name>A0ABN7AG92_9HEMI</name>